<dbReference type="Pfam" id="PF07963">
    <property type="entry name" value="N_methyl"/>
    <property type="match status" value="1"/>
</dbReference>
<dbReference type="InterPro" id="IPR045584">
    <property type="entry name" value="Pilin-like"/>
</dbReference>
<keyword evidence="1" id="KW-1133">Transmembrane helix</keyword>
<dbReference type="InterPro" id="IPR012902">
    <property type="entry name" value="N_methyl_site"/>
</dbReference>
<accession>A0A378I3R2</accession>
<proteinExistence type="predicted"/>
<dbReference type="Proteomes" id="UP000254968">
    <property type="component" value="Unassembled WGS sequence"/>
</dbReference>
<dbReference type="SUPFAM" id="SSF54523">
    <property type="entry name" value="Pili subunits"/>
    <property type="match status" value="1"/>
</dbReference>
<dbReference type="InterPro" id="IPR031982">
    <property type="entry name" value="PilE-like"/>
</dbReference>
<dbReference type="PANTHER" id="PTHR30093:SF47">
    <property type="entry name" value="TYPE IV PILUS NON-CORE MINOR PILIN PILE"/>
    <property type="match status" value="1"/>
</dbReference>
<name>A0A378I3R2_9GAMM</name>
<dbReference type="AlphaFoldDB" id="A0A378I3R2"/>
<evidence type="ECO:0000313" key="2">
    <source>
        <dbReference type="EMBL" id="STX29341.1"/>
    </source>
</evidence>
<feature type="transmembrane region" description="Helical" evidence="1">
    <location>
        <begin position="12"/>
        <end position="34"/>
    </location>
</feature>
<keyword evidence="3" id="KW-1185">Reference proteome</keyword>
<protein>
    <submittedName>
        <fullName evidence="2">Type-IV pilin</fullName>
    </submittedName>
</protein>
<gene>
    <name evidence="2" type="primary">pilE</name>
    <name evidence="2" type="ORF">NCTC13315_01881</name>
</gene>
<dbReference type="PROSITE" id="PS00409">
    <property type="entry name" value="PROKAR_NTER_METHYL"/>
    <property type="match status" value="1"/>
</dbReference>
<keyword evidence="1" id="KW-0472">Membrane</keyword>
<keyword evidence="1" id="KW-0812">Transmembrane</keyword>
<dbReference type="GO" id="GO:0043683">
    <property type="term" value="P:type IV pilus assembly"/>
    <property type="evidence" value="ECO:0007669"/>
    <property type="project" value="InterPro"/>
</dbReference>
<dbReference type="Gene3D" id="3.30.700.10">
    <property type="entry name" value="Glycoprotein, Type 4 Pilin"/>
    <property type="match status" value="1"/>
</dbReference>
<dbReference type="OrthoDB" id="5296638at2"/>
<organism evidence="2 3">
    <name type="scientific">Legionella beliardensis</name>
    <dbReference type="NCBI Taxonomy" id="91822"/>
    <lineage>
        <taxon>Bacteria</taxon>
        <taxon>Pseudomonadati</taxon>
        <taxon>Pseudomonadota</taxon>
        <taxon>Gammaproteobacteria</taxon>
        <taxon>Legionellales</taxon>
        <taxon>Legionellaceae</taxon>
        <taxon>Legionella</taxon>
    </lineage>
</organism>
<evidence type="ECO:0000313" key="3">
    <source>
        <dbReference type="Proteomes" id="UP000254968"/>
    </source>
</evidence>
<dbReference type="Pfam" id="PF16732">
    <property type="entry name" value="ComP_DUS"/>
    <property type="match status" value="1"/>
</dbReference>
<dbReference type="NCBIfam" id="TIGR02532">
    <property type="entry name" value="IV_pilin_GFxxxE"/>
    <property type="match status" value="1"/>
</dbReference>
<dbReference type="RefSeq" id="WP_115303021.1">
    <property type="nucleotide sequence ID" value="NZ_CAAAHO010000002.1"/>
</dbReference>
<sequence length="149" mass="16185">MFMLKRLNKGFSLIEMMIVLVIFAILVTIAYPSYQDYVSRGRRSDGQAALLDLASRMERYYAQQNTYQTATIGTGAATDVRGSNLSPEGWYTLSISAQTASSYTLQAVPNNQQATTDKRCQTLTINNLGVKGITAGPAGTPTGTVANCW</sequence>
<reference evidence="2 3" key="1">
    <citation type="submission" date="2018-06" db="EMBL/GenBank/DDBJ databases">
        <authorList>
            <consortium name="Pathogen Informatics"/>
            <person name="Doyle S."/>
        </authorList>
    </citation>
    <scope>NUCLEOTIDE SEQUENCE [LARGE SCALE GENOMIC DNA]</scope>
    <source>
        <strain evidence="2 3">NCTC13315</strain>
    </source>
</reference>
<dbReference type="PANTHER" id="PTHR30093">
    <property type="entry name" value="GENERAL SECRETION PATHWAY PROTEIN G"/>
    <property type="match status" value="1"/>
</dbReference>
<dbReference type="EMBL" id="UGNV01000001">
    <property type="protein sequence ID" value="STX29341.1"/>
    <property type="molecule type" value="Genomic_DNA"/>
</dbReference>
<evidence type="ECO:0000256" key="1">
    <source>
        <dbReference type="SAM" id="Phobius"/>
    </source>
</evidence>